<reference evidence="2" key="1">
    <citation type="submission" date="2018-06" db="EMBL/GenBank/DDBJ databases">
        <authorList>
            <person name="Ashton P.M."/>
            <person name="Dallman T."/>
            <person name="Nair S."/>
            <person name="De Pinna E."/>
            <person name="Peters T."/>
            <person name="Grant K."/>
        </authorList>
    </citation>
    <scope>NUCLEOTIDE SEQUENCE [LARGE SCALE GENOMIC DNA]</scope>
    <source>
        <strain evidence="2">160804</strain>
    </source>
</reference>
<organism evidence="2">
    <name type="scientific">Salmonella newport</name>
    <dbReference type="NCBI Taxonomy" id="108619"/>
    <lineage>
        <taxon>Bacteria</taxon>
        <taxon>Pseudomonadati</taxon>
        <taxon>Pseudomonadota</taxon>
        <taxon>Gammaproteobacteria</taxon>
        <taxon>Enterobacterales</taxon>
        <taxon>Enterobacteriaceae</taxon>
        <taxon>Salmonella</taxon>
    </lineage>
</organism>
<name>A0A5U9VT92_SALNE</name>
<protein>
    <submittedName>
        <fullName evidence="2">Uncharacterized protein</fullName>
    </submittedName>
</protein>
<comment type="caution">
    <text evidence="2">The sequence shown here is derived from an EMBL/GenBank/DDBJ whole genome shotgun (WGS) entry which is preliminary data.</text>
</comment>
<proteinExistence type="predicted"/>
<evidence type="ECO:0000256" key="1">
    <source>
        <dbReference type="SAM" id="MobiDB-lite"/>
    </source>
</evidence>
<sequence length="72" mass="7546">MNDGVCHKAGGAGKIPQPQDQGKGDERKIMESGRTELTTRGSHLFSLISAGKIGGIELINPDGITASVDNNR</sequence>
<dbReference type="Proteomes" id="UP000839885">
    <property type="component" value="Unassembled WGS sequence"/>
</dbReference>
<evidence type="ECO:0000313" key="2">
    <source>
        <dbReference type="EMBL" id="EBS4547608.1"/>
    </source>
</evidence>
<accession>A0A5U9VT92</accession>
<gene>
    <name evidence="2" type="ORF">DQK32_17150</name>
</gene>
<dbReference type="EMBL" id="AAGVNP010000097">
    <property type="protein sequence ID" value="EBS4547608.1"/>
    <property type="molecule type" value="Genomic_DNA"/>
</dbReference>
<feature type="region of interest" description="Disordered" evidence="1">
    <location>
        <begin position="1"/>
        <end position="37"/>
    </location>
</feature>
<feature type="compositionally biased region" description="Basic and acidic residues" evidence="1">
    <location>
        <begin position="22"/>
        <end position="34"/>
    </location>
</feature>
<dbReference type="AlphaFoldDB" id="A0A5U9VT92"/>